<proteinExistence type="predicted"/>
<feature type="compositionally biased region" description="Acidic residues" evidence="1">
    <location>
        <begin position="141"/>
        <end position="154"/>
    </location>
</feature>
<accession>A0A0C9VWL2</accession>
<sequence length="173" mass="18860">MSQLLTYCLFKANNLMRPPGFQEQREEYRRSATKIFGKDHLGEDKGKSDVIGDEDEEDTSGEETEGGYPDETLGQDDDVVDGQDLAPGTVESSEESETGVKGSGGELETESEKMTPKAKASVPYVMESEESEGLAKMSDTSLDDEEVLDDESEETGAYLPTKGKKSGKQVVKE</sequence>
<feature type="compositionally biased region" description="Acidic residues" evidence="1">
    <location>
        <begin position="51"/>
        <end position="65"/>
    </location>
</feature>
<dbReference type="HOGENOM" id="CLU_079442_0_0_1"/>
<dbReference type="EMBL" id="KN837124">
    <property type="protein sequence ID" value="KIJ43200.1"/>
    <property type="molecule type" value="Genomic_DNA"/>
</dbReference>
<organism evidence="2 3">
    <name type="scientific">Sphaerobolus stellatus (strain SS14)</name>
    <dbReference type="NCBI Taxonomy" id="990650"/>
    <lineage>
        <taxon>Eukaryota</taxon>
        <taxon>Fungi</taxon>
        <taxon>Dikarya</taxon>
        <taxon>Basidiomycota</taxon>
        <taxon>Agaricomycotina</taxon>
        <taxon>Agaricomycetes</taxon>
        <taxon>Phallomycetidae</taxon>
        <taxon>Geastrales</taxon>
        <taxon>Sphaerobolaceae</taxon>
        <taxon>Sphaerobolus</taxon>
    </lineage>
</organism>
<evidence type="ECO:0000313" key="3">
    <source>
        <dbReference type="Proteomes" id="UP000054279"/>
    </source>
</evidence>
<name>A0A0C9VWL2_SPHS4</name>
<evidence type="ECO:0000313" key="2">
    <source>
        <dbReference type="EMBL" id="KIJ43200.1"/>
    </source>
</evidence>
<dbReference type="AlphaFoldDB" id="A0A0C9VWL2"/>
<feature type="compositionally biased region" description="Low complexity" evidence="1">
    <location>
        <begin position="82"/>
        <end position="91"/>
    </location>
</feature>
<dbReference type="Proteomes" id="UP000054279">
    <property type="component" value="Unassembled WGS sequence"/>
</dbReference>
<gene>
    <name evidence="2" type="ORF">M422DRAFT_253394</name>
</gene>
<feature type="compositionally biased region" description="Basic and acidic residues" evidence="1">
    <location>
        <begin position="23"/>
        <end position="50"/>
    </location>
</feature>
<evidence type="ECO:0000256" key="1">
    <source>
        <dbReference type="SAM" id="MobiDB-lite"/>
    </source>
</evidence>
<keyword evidence="3" id="KW-1185">Reference proteome</keyword>
<reference evidence="2 3" key="1">
    <citation type="submission" date="2014-06" db="EMBL/GenBank/DDBJ databases">
        <title>Evolutionary Origins and Diversification of the Mycorrhizal Mutualists.</title>
        <authorList>
            <consortium name="DOE Joint Genome Institute"/>
            <consortium name="Mycorrhizal Genomics Consortium"/>
            <person name="Kohler A."/>
            <person name="Kuo A."/>
            <person name="Nagy L.G."/>
            <person name="Floudas D."/>
            <person name="Copeland A."/>
            <person name="Barry K.W."/>
            <person name="Cichocki N."/>
            <person name="Veneault-Fourrey C."/>
            <person name="LaButti K."/>
            <person name="Lindquist E.A."/>
            <person name="Lipzen A."/>
            <person name="Lundell T."/>
            <person name="Morin E."/>
            <person name="Murat C."/>
            <person name="Riley R."/>
            <person name="Ohm R."/>
            <person name="Sun H."/>
            <person name="Tunlid A."/>
            <person name="Henrissat B."/>
            <person name="Grigoriev I.V."/>
            <person name="Hibbett D.S."/>
            <person name="Martin F."/>
        </authorList>
    </citation>
    <scope>NUCLEOTIDE SEQUENCE [LARGE SCALE GENOMIC DNA]</scope>
    <source>
        <strain evidence="2 3">SS14</strain>
    </source>
</reference>
<feature type="region of interest" description="Disordered" evidence="1">
    <location>
        <begin position="16"/>
        <end position="173"/>
    </location>
</feature>
<protein>
    <submittedName>
        <fullName evidence="2">Uncharacterized protein</fullName>
    </submittedName>
</protein>